<dbReference type="OMA" id="RISWVER"/>
<reference evidence="3" key="2">
    <citation type="submission" date="2013-04" db="EMBL/GenBank/DDBJ databases">
        <title>Genomic mechanisms accounting for the adaptation to parasitism in nematode-trapping fungi.</title>
        <authorList>
            <person name="Ahren D.G."/>
        </authorList>
    </citation>
    <scope>NUCLEOTIDE SEQUENCE [LARGE SCALE GENOMIC DNA]</scope>
    <source>
        <strain evidence="3">CBS 200.50</strain>
    </source>
</reference>
<evidence type="ECO:0008006" key="4">
    <source>
        <dbReference type="Google" id="ProtNLM"/>
    </source>
</evidence>
<dbReference type="EMBL" id="AQGS01001030">
    <property type="protein sequence ID" value="EPS35807.1"/>
    <property type="molecule type" value="Genomic_DNA"/>
</dbReference>
<protein>
    <recommendedName>
        <fullName evidence="4">Zn(2)-C6 fungal-type domain-containing protein</fullName>
    </recommendedName>
</protein>
<dbReference type="GO" id="GO:0008270">
    <property type="term" value="F:zinc ion binding"/>
    <property type="evidence" value="ECO:0007669"/>
    <property type="project" value="InterPro"/>
</dbReference>
<dbReference type="PANTHER" id="PTHR47784:SF9">
    <property type="entry name" value="ZN(II)2CYS6 TRANSCRIPTION FACTOR (EUROFUNG)"/>
    <property type="match status" value="1"/>
</dbReference>
<keyword evidence="1" id="KW-0539">Nucleus</keyword>
<dbReference type="PANTHER" id="PTHR47784">
    <property type="entry name" value="STEROL UPTAKE CONTROL PROTEIN 2"/>
    <property type="match status" value="1"/>
</dbReference>
<dbReference type="InterPro" id="IPR021858">
    <property type="entry name" value="Fun_TF"/>
</dbReference>
<name>S8BKM3_DACHA</name>
<dbReference type="Pfam" id="PF11951">
    <property type="entry name" value="Fungal_trans_2"/>
    <property type="match status" value="1"/>
</dbReference>
<accession>S8BKM3</accession>
<reference evidence="2 3" key="1">
    <citation type="journal article" date="2013" name="PLoS Genet.">
        <title>Genomic mechanisms accounting for the adaptation to parasitism in nematode-trapping fungi.</title>
        <authorList>
            <person name="Meerupati T."/>
            <person name="Andersson K.M."/>
            <person name="Friman E."/>
            <person name="Kumar D."/>
            <person name="Tunlid A."/>
            <person name="Ahren D."/>
        </authorList>
    </citation>
    <scope>NUCLEOTIDE SEQUENCE [LARGE SCALE GENOMIC DNA]</scope>
    <source>
        <strain evidence="2 3">CBS 200.50</strain>
    </source>
</reference>
<dbReference type="InterPro" id="IPR053157">
    <property type="entry name" value="Sterol_Uptake_Regulator"/>
</dbReference>
<sequence length="551" mass="62514">MASQMSEMALQIEMKVVLLGTTVNINPDCTDTPRQPQKLTSSVIRRPHSKTRTGCTRCKERRIKVFASMIRAVSGLNLHKLVTANEDRNGRPPIQCGEHHPTCENCTRAGRTCLYEKIKGEIPVALIRERRKHKEVSRALAFVNVTGEDVAQKDTQAIRGVFHAATWNPGNIARDENAEKAGNGVAVSRLGGSFTWQGATSTSMQVGMRGADLGSTDLKLVNMYRSFTSKNIPFSHIRDEPWQTPTFEIAYQHPFYYHMVMAISAAHIRRLRGGSSPSLAETYHVAKAVPAYRDVISRPDRTGFPIEANLDCRIVFATAALLIIYMWTITQTDVYTNISILSGSTHLVKAFGTRQTFGPIWQTIDVIPRYWMAIFTVYIPRTYVFEGLEWILPKRDIYSTEHMLSIEWEFPDSNIIDVTSLSRLVAIMTILSSPYRPSRRIFAFMVRTMFAWVTGTHPNFLEKVKEKDEKAYVVAAHYFATLVKMGKAAEGYTSEEPTENEDNFIIGDSSTKTWWMQEGPRSLCKTIVKELRPSWSPWLRWVNEVTEEPDN</sequence>
<dbReference type="OrthoDB" id="5295362at2759"/>
<dbReference type="InterPro" id="IPR036864">
    <property type="entry name" value="Zn2-C6_fun-type_DNA-bd_sf"/>
</dbReference>
<evidence type="ECO:0000313" key="3">
    <source>
        <dbReference type="Proteomes" id="UP000015100"/>
    </source>
</evidence>
<dbReference type="Gene3D" id="4.10.240.10">
    <property type="entry name" value="Zn(2)-C6 fungal-type DNA-binding domain"/>
    <property type="match status" value="1"/>
</dbReference>
<comment type="caution">
    <text evidence="2">The sequence shown here is derived from an EMBL/GenBank/DDBJ whole genome shotgun (WGS) entry which is preliminary data.</text>
</comment>
<dbReference type="AlphaFoldDB" id="S8BKM3"/>
<keyword evidence="3" id="KW-1185">Reference proteome</keyword>
<dbReference type="GO" id="GO:0001228">
    <property type="term" value="F:DNA-binding transcription activator activity, RNA polymerase II-specific"/>
    <property type="evidence" value="ECO:0007669"/>
    <property type="project" value="TreeGrafter"/>
</dbReference>
<dbReference type="CDD" id="cd00067">
    <property type="entry name" value="GAL4"/>
    <property type="match status" value="1"/>
</dbReference>
<evidence type="ECO:0000313" key="2">
    <source>
        <dbReference type="EMBL" id="EPS35807.1"/>
    </source>
</evidence>
<dbReference type="InterPro" id="IPR001138">
    <property type="entry name" value="Zn2Cys6_DnaBD"/>
</dbReference>
<evidence type="ECO:0000256" key="1">
    <source>
        <dbReference type="ARBA" id="ARBA00023242"/>
    </source>
</evidence>
<proteinExistence type="predicted"/>
<gene>
    <name evidence="2" type="ORF">H072_10732</name>
</gene>
<dbReference type="Proteomes" id="UP000015100">
    <property type="component" value="Unassembled WGS sequence"/>
</dbReference>
<dbReference type="STRING" id="1284197.S8BKM3"/>
<organism evidence="2 3">
    <name type="scientific">Dactylellina haptotyla (strain CBS 200.50)</name>
    <name type="common">Nematode-trapping fungus</name>
    <name type="synonym">Monacrosporium haptotylum</name>
    <dbReference type="NCBI Taxonomy" id="1284197"/>
    <lineage>
        <taxon>Eukaryota</taxon>
        <taxon>Fungi</taxon>
        <taxon>Dikarya</taxon>
        <taxon>Ascomycota</taxon>
        <taxon>Pezizomycotina</taxon>
        <taxon>Orbiliomycetes</taxon>
        <taxon>Orbiliales</taxon>
        <taxon>Orbiliaceae</taxon>
        <taxon>Dactylellina</taxon>
    </lineage>
</organism>
<dbReference type="HOGENOM" id="CLU_412752_0_0_1"/>